<accession>A0AAW4XMJ2</accession>
<keyword evidence="1" id="KW-0472">Membrane</keyword>
<feature type="transmembrane region" description="Helical" evidence="1">
    <location>
        <begin position="84"/>
        <end position="107"/>
    </location>
</feature>
<keyword evidence="1" id="KW-0812">Transmembrane</keyword>
<comment type="caution">
    <text evidence="2">The sequence shown here is derived from an EMBL/GenBank/DDBJ whole genome shotgun (WGS) entry which is preliminary data.</text>
</comment>
<dbReference type="Proteomes" id="UP001198630">
    <property type="component" value="Unassembled WGS sequence"/>
</dbReference>
<evidence type="ECO:0000313" key="3">
    <source>
        <dbReference type="Proteomes" id="UP001198630"/>
    </source>
</evidence>
<protein>
    <submittedName>
        <fullName evidence="2">Uncharacterized protein</fullName>
    </submittedName>
</protein>
<reference evidence="2" key="1">
    <citation type="submission" date="2021-11" db="EMBL/GenBank/DDBJ databases">
        <title>Development of a sustainable strategy for remediation of hydrocarbon-contaminated territories based on the waste exchange concept.</title>
        <authorList>
            <person name="Elkin A."/>
        </authorList>
    </citation>
    <scope>NUCLEOTIDE SEQUENCE</scope>
    <source>
        <strain evidence="2">IEGM 757</strain>
    </source>
</reference>
<sequence length="157" mass="16246">MRAARDHTGFAERMREACGIVLVAPGTNLKGLYAAYAVGAPLKLIGKGGMTVGAVLAAVCLVADPAGFVSFLGERFTAGWGENAVLPTWVTAFFGGVGSYLVGVGLIGGARLRAWRDGVLSAAEMVYSEMPSGWVDCPLPPPMSRPSSRCSVKSPIG</sequence>
<gene>
    <name evidence="2" type="ORF">LQ384_25120</name>
</gene>
<organism evidence="2 3">
    <name type="scientific">Rhodococcus rhodochrous</name>
    <dbReference type="NCBI Taxonomy" id="1829"/>
    <lineage>
        <taxon>Bacteria</taxon>
        <taxon>Bacillati</taxon>
        <taxon>Actinomycetota</taxon>
        <taxon>Actinomycetes</taxon>
        <taxon>Mycobacteriales</taxon>
        <taxon>Nocardiaceae</taxon>
        <taxon>Rhodococcus</taxon>
    </lineage>
</organism>
<proteinExistence type="predicted"/>
<dbReference type="RefSeq" id="WP_230792445.1">
    <property type="nucleotide sequence ID" value="NZ_JAJNCO010000020.1"/>
</dbReference>
<dbReference type="EMBL" id="JAJNCO010000020">
    <property type="protein sequence ID" value="MCD2114395.1"/>
    <property type="molecule type" value="Genomic_DNA"/>
</dbReference>
<evidence type="ECO:0000313" key="2">
    <source>
        <dbReference type="EMBL" id="MCD2114395.1"/>
    </source>
</evidence>
<name>A0AAW4XMJ2_RHORH</name>
<dbReference type="AlphaFoldDB" id="A0AAW4XMJ2"/>
<feature type="transmembrane region" description="Helical" evidence="1">
    <location>
        <begin position="52"/>
        <end position="72"/>
    </location>
</feature>
<keyword evidence="1" id="KW-1133">Transmembrane helix</keyword>
<evidence type="ECO:0000256" key="1">
    <source>
        <dbReference type="SAM" id="Phobius"/>
    </source>
</evidence>